<protein>
    <recommendedName>
        <fullName evidence="1">DUF4708 domain-containing protein</fullName>
    </recommendedName>
</protein>
<evidence type="ECO:0000313" key="3">
    <source>
        <dbReference type="Proteomes" id="UP000193380"/>
    </source>
</evidence>
<dbReference type="PaxDb" id="8022-A0A060VM82"/>
<organism evidence="2 3">
    <name type="scientific">Oncorhynchus mykiss</name>
    <name type="common">Rainbow trout</name>
    <name type="synonym">Salmo gairdneri</name>
    <dbReference type="NCBI Taxonomy" id="8022"/>
    <lineage>
        <taxon>Eukaryota</taxon>
        <taxon>Metazoa</taxon>
        <taxon>Chordata</taxon>
        <taxon>Craniata</taxon>
        <taxon>Vertebrata</taxon>
        <taxon>Euteleostomi</taxon>
        <taxon>Actinopterygii</taxon>
        <taxon>Neopterygii</taxon>
        <taxon>Teleostei</taxon>
        <taxon>Protacanthopterygii</taxon>
        <taxon>Salmoniformes</taxon>
        <taxon>Salmonidae</taxon>
        <taxon>Salmoninae</taxon>
        <taxon>Oncorhynchus</taxon>
    </lineage>
</organism>
<dbReference type="Pfam" id="PF15813">
    <property type="entry name" value="DUF4708"/>
    <property type="match status" value="1"/>
</dbReference>
<dbReference type="InterPro" id="IPR031643">
    <property type="entry name" value="DUF4708"/>
</dbReference>
<dbReference type="Proteomes" id="UP000193380">
    <property type="component" value="Chromosome 15"/>
</dbReference>
<evidence type="ECO:0000313" key="2">
    <source>
        <dbReference type="EMBL" id="CDQ56008.1"/>
    </source>
</evidence>
<accession>A0A060VM82</accession>
<sequence length="134" mass="14532">MSGTEGGEQSLFFLILPDLRKLCCVTLSLQSDDGEVRNKQVKTCRELLLLYADIIASPVLGCFSEITMVMAVSVHSSLYLIVHETDRLISRVQILSVDRGNLPGLNGMCDIRAVRAPVFMFGNLDISGLGEGGA</sequence>
<dbReference type="STRING" id="8022.A0A060VM82"/>
<dbReference type="AlphaFoldDB" id="A0A060VM82"/>
<dbReference type="EMBL" id="FR904259">
    <property type="protein sequence ID" value="CDQ56008.1"/>
    <property type="molecule type" value="Genomic_DNA"/>
</dbReference>
<reference evidence="2 3" key="1">
    <citation type="journal article" date="2014" name="Nat. Commun.">
        <title>The rainbow trout genome provides novel insights into evolution after whole-genome duplication in vertebrates.</title>
        <authorList>
            <person name="Berthelot C."/>
            <person name="Brunet F."/>
            <person name="Chalopin D."/>
            <person name="Juanchich A."/>
            <person name="Bernard M."/>
            <person name="Noel B."/>
            <person name="Bento P."/>
            <person name="Da Silva C."/>
            <person name="Labadie K."/>
            <person name="Alberti A."/>
            <person name="Aury J.M."/>
            <person name="Louis A."/>
            <person name="Dehais P."/>
            <person name="Bardou P."/>
            <person name="Montfort J."/>
            <person name="Klopp C."/>
            <person name="Cabau C."/>
            <person name="Gaspin C."/>
            <person name="Thorgaard G.H."/>
            <person name="Boussaha M."/>
            <person name="Quillet E."/>
            <person name="Guyomard R."/>
            <person name="Galiana D."/>
            <person name="Bobe J."/>
            <person name="Volff J.N."/>
            <person name="Genet C."/>
            <person name="Wincker P."/>
            <person name="Jaillon O."/>
            <person name="Roest Crollius H."/>
            <person name="Guiguen Y."/>
        </authorList>
    </citation>
    <scope>NUCLEOTIDE SEQUENCE [LARGE SCALE GENOMIC DNA]</scope>
</reference>
<evidence type="ECO:0000259" key="1">
    <source>
        <dbReference type="Pfam" id="PF15813"/>
    </source>
</evidence>
<dbReference type="PANTHER" id="PTHR28495">
    <property type="entry name" value="HYPOTHETICAL PROTEIN LOC100359752"/>
    <property type="match status" value="1"/>
</dbReference>
<proteinExistence type="predicted"/>
<dbReference type="PANTHER" id="PTHR28495:SF1">
    <property type="entry name" value="GENE, 17266-RELATED"/>
    <property type="match status" value="1"/>
</dbReference>
<name>A0A060VM82_ONCMY</name>
<feature type="domain" description="DUF4708" evidence="1">
    <location>
        <begin position="9"/>
        <end position="78"/>
    </location>
</feature>
<gene>
    <name evidence="2" type="ORF">GSONMT00070831001</name>
</gene>